<accession>A0ACC0ANR3</accession>
<dbReference type="Proteomes" id="UP001060085">
    <property type="component" value="Linkage Group LG05"/>
</dbReference>
<gene>
    <name evidence="1" type="ORF">M9H77_20449</name>
</gene>
<organism evidence="1 2">
    <name type="scientific">Catharanthus roseus</name>
    <name type="common">Madagascar periwinkle</name>
    <name type="synonym">Vinca rosea</name>
    <dbReference type="NCBI Taxonomy" id="4058"/>
    <lineage>
        <taxon>Eukaryota</taxon>
        <taxon>Viridiplantae</taxon>
        <taxon>Streptophyta</taxon>
        <taxon>Embryophyta</taxon>
        <taxon>Tracheophyta</taxon>
        <taxon>Spermatophyta</taxon>
        <taxon>Magnoliopsida</taxon>
        <taxon>eudicotyledons</taxon>
        <taxon>Gunneridae</taxon>
        <taxon>Pentapetalae</taxon>
        <taxon>asterids</taxon>
        <taxon>lamiids</taxon>
        <taxon>Gentianales</taxon>
        <taxon>Apocynaceae</taxon>
        <taxon>Rauvolfioideae</taxon>
        <taxon>Vinceae</taxon>
        <taxon>Catharanthinae</taxon>
        <taxon>Catharanthus</taxon>
    </lineage>
</organism>
<comment type="caution">
    <text evidence="1">The sequence shown here is derived from an EMBL/GenBank/DDBJ whole genome shotgun (WGS) entry which is preliminary data.</text>
</comment>
<keyword evidence="2" id="KW-1185">Reference proteome</keyword>
<dbReference type="EMBL" id="CM044705">
    <property type="protein sequence ID" value="KAI5661126.1"/>
    <property type="molecule type" value="Genomic_DNA"/>
</dbReference>
<evidence type="ECO:0000313" key="2">
    <source>
        <dbReference type="Proteomes" id="UP001060085"/>
    </source>
</evidence>
<proteinExistence type="predicted"/>
<reference evidence="2" key="1">
    <citation type="journal article" date="2023" name="Nat. Plants">
        <title>Single-cell RNA sequencing provides a high-resolution roadmap for understanding the multicellular compartmentation of specialized metabolism.</title>
        <authorList>
            <person name="Sun S."/>
            <person name="Shen X."/>
            <person name="Li Y."/>
            <person name="Li Y."/>
            <person name="Wang S."/>
            <person name="Li R."/>
            <person name="Zhang H."/>
            <person name="Shen G."/>
            <person name="Guo B."/>
            <person name="Wei J."/>
            <person name="Xu J."/>
            <person name="St-Pierre B."/>
            <person name="Chen S."/>
            <person name="Sun C."/>
        </authorList>
    </citation>
    <scope>NUCLEOTIDE SEQUENCE [LARGE SCALE GENOMIC DNA]</scope>
</reference>
<protein>
    <submittedName>
        <fullName evidence="1">Uncharacterized protein</fullName>
    </submittedName>
</protein>
<sequence length="372" mass="40942">MSVEFHALSHVVPVRNCNFLRHCKQLCEGTWALVDISIDGLLPNGPLTTCRKRPSGCIVQALPNGYSKIIWVEHVAVQDQIINDLSKSIIRSGYAYGAKHWISTLERQCERISSVIGDTSYPYGGILNEIDLRNLKGRQNLMKLGEKMMLKFFSGISAACASHSWKLVSINGDDEPIRIMVRDNTDDPESPWGVLLNASISLWIPVPPEAVFHYLRNKNTRTQWDILTNGGTVEEMAYISNGKKIGNCVSLLLVTNSQNANQGNNILILQETSTTPTSAHIVYTPIDMASIKMIFEGVDHEEVKLLPSGFTILPSDALYNDNIVNGTLLSIAFQTLVDSSPSANLSVSSIASVDYLVRSIANKIKTALSVLV</sequence>
<evidence type="ECO:0000313" key="1">
    <source>
        <dbReference type="EMBL" id="KAI5661126.1"/>
    </source>
</evidence>
<name>A0ACC0ANR3_CATRO</name>